<dbReference type="AlphaFoldDB" id="A0A848KHK8"/>
<dbReference type="EMBL" id="VCQU01000004">
    <property type="protein sequence ID" value="NMN96192.1"/>
    <property type="molecule type" value="Genomic_DNA"/>
</dbReference>
<evidence type="ECO:0000259" key="1">
    <source>
        <dbReference type="Pfam" id="PF00561"/>
    </source>
</evidence>
<accession>A0A848KHK8</accession>
<dbReference type="SUPFAM" id="SSF53474">
    <property type="entry name" value="alpha/beta-Hydrolases"/>
    <property type="match status" value="1"/>
</dbReference>
<dbReference type="PANTHER" id="PTHR43798:SF33">
    <property type="entry name" value="HYDROLASE, PUTATIVE (AFU_ORTHOLOGUE AFUA_2G14860)-RELATED"/>
    <property type="match status" value="1"/>
</dbReference>
<dbReference type="InterPro" id="IPR050266">
    <property type="entry name" value="AB_hydrolase_sf"/>
</dbReference>
<reference evidence="2 3" key="1">
    <citation type="submission" date="2019-05" db="EMBL/GenBank/DDBJ databases">
        <authorList>
            <person name="Lee S.D."/>
        </authorList>
    </citation>
    <scope>NUCLEOTIDE SEQUENCE [LARGE SCALE GENOMIC DNA]</scope>
    <source>
        <strain evidence="2 3">YC2-7</strain>
    </source>
</reference>
<dbReference type="PRINTS" id="PR00111">
    <property type="entry name" value="ABHYDROLASE"/>
</dbReference>
<feature type="domain" description="AB hydrolase-1" evidence="1">
    <location>
        <begin position="25"/>
        <end position="142"/>
    </location>
</feature>
<dbReference type="Pfam" id="PF00561">
    <property type="entry name" value="Abhydrolase_1"/>
    <property type="match status" value="1"/>
</dbReference>
<proteinExistence type="predicted"/>
<comment type="caution">
    <text evidence="2">The sequence shown here is derived from an EMBL/GenBank/DDBJ whole genome shotgun (WGS) entry which is preliminary data.</text>
</comment>
<name>A0A848KHK8_9NOCA</name>
<protein>
    <submittedName>
        <fullName evidence="2">Alpha/beta fold hydrolase</fullName>
    </submittedName>
</protein>
<sequence>MTATKVTLGDVSIAYRDSGGVDPIPVVLVHGMGGDGHTWDHFARSLIQGDRRVIIPDLRGHGRSAHTASYLFDEFGDDVARLCENLELTKVDLVGHSLGGYAVSRVAANDPDLVRRLVIEECPLPLRPGDTPTSMTGRFPSPPELWHAASSVLRHPRTVLAFDRSMTKSALAQFRKPNPQWWDQLSDITASTLILYGGAGGMVDPVKLEAVLAALNDCRAMRFKSGHSIHRDRYSDFEMAVLPFLMAS</sequence>
<organism evidence="2 3">
    <name type="scientific">Antrihabitans stalactiti</name>
    <dbReference type="NCBI Taxonomy" id="2584121"/>
    <lineage>
        <taxon>Bacteria</taxon>
        <taxon>Bacillati</taxon>
        <taxon>Actinomycetota</taxon>
        <taxon>Actinomycetes</taxon>
        <taxon>Mycobacteriales</taxon>
        <taxon>Nocardiaceae</taxon>
        <taxon>Antrihabitans</taxon>
    </lineage>
</organism>
<evidence type="ECO:0000313" key="3">
    <source>
        <dbReference type="Proteomes" id="UP000535543"/>
    </source>
</evidence>
<dbReference type="PANTHER" id="PTHR43798">
    <property type="entry name" value="MONOACYLGLYCEROL LIPASE"/>
    <property type="match status" value="1"/>
</dbReference>
<keyword evidence="3" id="KW-1185">Reference proteome</keyword>
<dbReference type="InterPro" id="IPR029058">
    <property type="entry name" value="AB_hydrolase_fold"/>
</dbReference>
<dbReference type="GO" id="GO:0016787">
    <property type="term" value="F:hydrolase activity"/>
    <property type="evidence" value="ECO:0007669"/>
    <property type="project" value="UniProtKB-KW"/>
</dbReference>
<dbReference type="InterPro" id="IPR000073">
    <property type="entry name" value="AB_hydrolase_1"/>
</dbReference>
<dbReference type="Gene3D" id="3.40.50.1820">
    <property type="entry name" value="alpha/beta hydrolase"/>
    <property type="match status" value="1"/>
</dbReference>
<evidence type="ECO:0000313" key="2">
    <source>
        <dbReference type="EMBL" id="NMN96192.1"/>
    </source>
</evidence>
<keyword evidence="2" id="KW-0378">Hydrolase</keyword>
<dbReference type="GO" id="GO:0016020">
    <property type="term" value="C:membrane"/>
    <property type="evidence" value="ECO:0007669"/>
    <property type="project" value="TreeGrafter"/>
</dbReference>
<reference evidence="2 3" key="2">
    <citation type="submission" date="2020-06" db="EMBL/GenBank/DDBJ databases">
        <title>Antribacter stalactiti gen. nov., sp. nov., a new member of the family Nacardiaceae isolated from a cave.</title>
        <authorList>
            <person name="Kim I.S."/>
        </authorList>
    </citation>
    <scope>NUCLEOTIDE SEQUENCE [LARGE SCALE GENOMIC DNA]</scope>
    <source>
        <strain evidence="2 3">YC2-7</strain>
    </source>
</reference>
<dbReference type="Proteomes" id="UP000535543">
    <property type="component" value="Unassembled WGS sequence"/>
</dbReference>
<gene>
    <name evidence="2" type="ORF">FGL95_14225</name>
</gene>